<feature type="transmembrane region" description="Helical" evidence="2">
    <location>
        <begin position="171"/>
        <end position="193"/>
    </location>
</feature>
<feature type="compositionally biased region" description="Pro residues" evidence="1">
    <location>
        <begin position="18"/>
        <end position="28"/>
    </location>
</feature>
<keyword evidence="2" id="KW-0472">Membrane</keyword>
<evidence type="ECO:0000313" key="3">
    <source>
        <dbReference type="EMBL" id="SEB84305.1"/>
    </source>
</evidence>
<dbReference type="Pfam" id="PF05656">
    <property type="entry name" value="DUF805"/>
    <property type="match status" value="1"/>
</dbReference>
<dbReference type="AlphaFoldDB" id="A0A1H4MP65"/>
<feature type="transmembrane region" description="Helical" evidence="2">
    <location>
        <begin position="131"/>
        <end position="159"/>
    </location>
</feature>
<evidence type="ECO:0000256" key="1">
    <source>
        <dbReference type="SAM" id="MobiDB-lite"/>
    </source>
</evidence>
<keyword evidence="2" id="KW-0812">Transmembrane</keyword>
<sequence>MSQPPNHSGDFPSQPGAQPYPQPHPPAYPQAGPAWQPPAWQAPGWGQPAPFVIRPKVGFVDAIKSGFRNYATFNGRAVNSEFWWWFVFEYLVLGILGYVAYFFLFVGFMTSLGGALSDYSRTGYRSRDVDFIWSAPLVAGIVLGVLFVVVALALLIPGLALRVRRLHDAGYSGWFILLSLAPFGSVIILALLAMESSPEGMKYGY</sequence>
<proteinExistence type="predicted"/>
<dbReference type="InterPro" id="IPR008523">
    <property type="entry name" value="DUF805"/>
</dbReference>
<name>A0A1H4MP65_9MICC</name>
<dbReference type="CDD" id="cd12087">
    <property type="entry name" value="TM_EGFR-like"/>
    <property type="match status" value="1"/>
</dbReference>
<dbReference type="PANTHER" id="PTHR34980">
    <property type="entry name" value="INNER MEMBRANE PROTEIN-RELATED-RELATED"/>
    <property type="match status" value="1"/>
</dbReference>
<keyword evidence="4" id="KW-1185">Reference proteome</keyword>
<evidence type="ECO:0000256" key="2">
    <source>
        <dbReference type="SAM" id="Phobius"/>
    </source>
</evidence>
<gene>
    <name evidence="3" type="ORF">SAMN04489745_1397</name>
</gene>
<dbReference type="GO" id="GO:0005886">
    <property type="term" value="C:plasma membrane"/>
    <property type="evidence" value="ECO:0007669"/>
    <property type="project" value="TreeGrafter"/>
</dbReference>
<evidence type="ECO:0000313" key="4">
    <source>
        <dbReference type="Proteomes" id="UP000182652"/>
    </source>
</evidence>
<protein>
    <submittedName>
        <fullName evidence="3">Uncharacterized membrane protein YhaH, DUF805 family</fullName>
    </submittedName>
</protein>
<dbReference type="PANTHER" id="PTHR34980:SF2">
    <property type="entry name" value="INNER MEMBRANE PROTEIN YHAH-RELATED"/>
    <property type="match status" value="1"/>
</dbReference>
<dbReference type="Proteomes" id="UP000182652">
    <property type="component" value="Unassembled WGS sequence"/>
</dbReference>
<dbReference type="RefSeq" id="WP_074784515.1">
    <property type="nucleotide sequence ID" value="NZ_FNSN01000003.1"/>
</dbReference>
<accession>A0A1H4MP65</accession>
<reference evidence="3 4" key="1">
    <citation type="submission" date="2016-10" db="EMBL/GenBank/DDBJ databases">
        <authorList>
            <person name="de Groot N.N."/>
        </authorList>
    </citation>
    <scope>NUCLEOTIDE SEQUENCE [LARGE SCALE GENOMIC DNA]</scope>
    <source>
        <strain evidence="3 4">DSM 10495</strain>
    </source>
</reference>
<dbReference type="EMBL" id="FNSN01000003">
    <property type="protein sequence ID" value="SEB84305.1"/>
    <property type="molecule type" value="Genomic_DNA"/>
</dbReference>
<organism evidence="3 4">
    <name type="scientific">Arthrobacter woluwensis</name>
    <dbReference type="NCBI Taxonomy" id="156980"/>
    <lineage>
        <taxon>Bacteria</taxon>
        <taxon>Bacillati</taxon>
        <taxon>Actinomycetota</taxon>
        <taxon>Actinomycetes</taxon>
        <taxon>Micrococcales</taxon>
        <taxon>Micrococcaceae</taxon>
        <taxon>Arthrobacter</taxon>
    </lineage>
</organism>
<feature type="transmembrane region" description="Helical" evidence="2">
    <location>
        <begin position="82"/>
        <end position="110"/>
    </location>
</feature>
<keyword evidence="2" id="KW-1133">Transmembrane helix</keyword>
<feature type="region of interest" description="Disordered" evidence="1">
    <location>
        <begin position="1"/>
        <end position="32"/>
    </location>
</feature>
<dbReference type="STRING" id="156980.SAMN04489745_1397"/>